<evidence type="ECO:0000313" key="1">
    <source>
        <dbReference type="EMBL" id="RNA27932.1"/>
    </source>
</evidence>
<proteinExistence type="predicted"/>
<dbReference type="EMBL" id="REGN01002472">
    <property type="protein sequence ID" value="RNA27932.1"/>
    <property type="molecule type" value="Genomic_DNA"/>
</dbReference>
<reference evidence="1 2" key="1">
    <citation type="journal article" date="2018" name="Sci. Rep.">
        <title>Genomic signatures of local adaptation to the degree of environmental predictability in rotifers.</title>
        <authorList>
            <person name="Franch-Gras L."/>
            <person name="Hahn C."/>
            <person name="Garcia-Roger E.M."/>
            <person name="Carmona M.J."/>
            <person name="Serra M."/>
            <person name="Gomez A."/>
        </authorList>
    </citation>
    <scope>NUCLEOTIDE SEQUENCE [LARGE SCALE GENOMIC DNA]</scope>
    <source>
        <strain evidence="1">HYR1</strain>
    </source>
</reference>
<gene>
    <name evidence="1" type="ORF">BpHYR1_013493</name>
</gene>
<organism evidence="1 2">
    <name type="scientific">Brachionus plicatilis</name>
    <name type="common">Marine rotifer</name>
    <name type="synonym">Brachionus muelleri</name>
    <dbReference type="NCBI Taxonomy" id="10195"/>
    <lineage>
        <taxon>Eukaryota</taxon>
        <taxon>Metazoa</taxon>
        <taxon>Spiralia</taxon>
        <taxon>Gnathifera</taxon>
        <taxon>Rotifera</taxon>
        <taxon>Eurotatoria</taxon>
        <taxon>Monogononta</taxon>
        <taxon>Pseudotrocha</taxon>
        <taxon>Ploima</taxon>
        <taxon>Brachionidae</taxon>
        <taxon>Brachionus</taxon>
    </lineage>
</organism>
<comment type="caution">
    <text evidence="1">The sequence shown here is derived from an EMBL/GenBank/DDBJ whole genome shotgun (WGS) entry which is preliminary data.</text>
</comment>
<sequence length="103" mass="12778">MILLDKNISLINRKFCRQLCHKHQIILKKLLKIQYWSLLIRKYIISCYQKIYSQFYFEKFQHDFKTLIKKSCEFLQIINNTKFIYLDTGIFFWVNLKSKKFLK</sequence>
<protein>
    <submittedName>
        <fullName evidence="1">Uncharacterized protein</fullName>
    </submittedName>
</protein>
<keyword evidence="2" id="KW-1185">Reference proteome</keyword>
<evidence type="ECO:0000313" key="2">
    <source>
        <dbReference type="Proteomes" id="UP000276133"/>
    </source>
</evidence>
<dbReference type="OrthoDB" id="1366754at2759"/>
<accession>A0A3M7RWR6</accession>
<dbReference type="AlphaFoldDB" id="A0A3M7RWR6"/>
<dbReference type="Proteomes" id="UP000276133">
    <property type="component" value="Unassembled WGS sequence"/>
</dbReference>
<name>A0A3M7RWR6_BRAPC</name>